<proteinExistence type="predicted"/>
<dbReference type="InterPro" id="IPR036640">
    <property type="entry name" value="ABC1_TM_sf"/>
</dbReference>
<dbReference type="OrthoDB" id="9780296at2"/>
<dbReference type="Pfam" id="PF00005">
    <property type="entry name" value="ABC_tran"/>
    <property type="match status" value="1"/>
</dbReference>
<dbReference type="InterPro" id="IPR003439">
    <property type="entry name" value="ABC_transporter-like_ATP-bd"/>
</dbReference>
<sequence length="588" mass="66533">MSTSTGKAFDIKIFVRLMSFAKKYRTRFIIAATSTILLAGFAVLSPVILMTAIDDFVANKNQTTLLYYTIAMFAVLLIQVLFQFSFIYYANWVGQHIIKDIRTKTFRKILDFKMGYFDNSSVGKLVTRVVSDIETIANFFTQGVFMIVSDILKMIVVIIVMAFTNWKLTIIALVTLPVLIYATKLFQIAIKSTFQDVRNQVANLNGFVQERVTGMKIVQLFNREKIEYQNFVEINNKHKKAHIKTVWYYSIFFPIAEILSSIAIGLIVWYGGLQVIDNSAISVGAIIGFIKMAQMLFRPLRQIADKFNQLQMGIVAGERVFKVIDTESSINKDGNITAESLEGNINFKDVRFSYIKGEEILKGISFNVKKGDTVAIVGATGAGKSTIINLINRFYEIDSGTICIDTIPVEDYEINSLRKKVAVVLQDVFLFSDTIYNNITLKNEHISLEEVKEAAKQIGIHEFIMSLPNNYQYNVKERGAMLSSGQRQLIAFLRAYVSKPSILILDEATSSVDTHSEQMIQYATDKITKNRTSIVIAHRLATIKKSDTIIVMDKGEIVEQGSHTELLKKDNGYYKNLYDKQFSTEIIS</sequence>
<dbReference type="Proteomes" id="UP000467305">
    <property type="component" value="Unassembled WGS sequence"/>
</dbReference>
<dbReference type="PROSITE" id="PS00211">
    <property type="entry name" value="ABC_TRANSPORTER_1"/>
    <property type="match status" value="1"/>
</dbReference>
<dbReference type="InterPro" id="IPR027417">
    <property type="entry name" value="P-loop_NTPase"/>
</dbReference>
<dbReference type="EMBL" id="WAAU01000029">
    <property type="protein sequence ID" value="KAB1154171.1"/>
    <property type="molecule type" value="Genomic_DNA"/>
</dbReference>
<dbReference type="GO" id="GO:0005886">
    <property type="term" value="C:plasma membrane"/>
    <property type="evidence" value="ECO:0007669"/>
    <property type="project" value="UniProtKB-SubCell"/>
</dbReference>
<evidence type="ECO:0000256" key="4">
    <source>
        <dbReference type="ARBA" id="ARBA00022741"/>
    </source>
</evidence>
<dbReference type="InterPro" id="IPR017871">
    <property type="entry name" value="ABC_transporter-like_CS"/>
</dbReference>
<dbReference type="InterPro" id="IPR011527">
    <property type="entry name" value="ABC1_TM_dom"/>
</dbReference>
<evidence type="ECO:0000256" key="5">
    <source>
        <dbReference type="ARBA" id="ARBA00022840"/>
    </source>
</evidence>
<reference evidence="11 12" key="1">
    <citation type="submission" date="2019-09" db="EMBL/GenBank/DDBJ databases">
        <authorList>
            <person name="Cao W.R."/>
        </authorList>
    </citation>
    <scope>NUCLEOTIDE SEQUENCE [LARGE SCALE GENOMIC DNA]</scope>
    <source>
        <strain evidence="12">a4</strain>
    </source>
</reference>
<keyword evidence="3 8" id="KW-0812">Transmembrane</keyword>
<evidence type="ECO:0000313" key="11">
    <source>
        <dbReference type="EMBL" id="KAB1154171.1"/>
    </source>
</evidence>
<dbReference type="PROSITE" id="PS50893">
    <property type="entry name" value="ABC_TRANSPORTER_2"/>
    <property type="match status" value="1"/>
</dbReference>
<dbReference type="PROSITE" id="PS50929">
    <property type="entry name" value="ABC_TM1F"/>
    <property type="match status" value="1"/>
</dbReference>
<evidence type="ECO:0000256" key="7">
    <source>
        <dbReference type="ARBA" id="ARBA00023136"/>
    </source>
</evidence>
<dbReference type="PANTHER" id="PTHR43394">
    <property type="entry name" value="ATP-DEPENDENT PERMEASE MDL1, MITOCHONDRIAL"/>
    <property type="match status" value="1"/>
</dbReference>
<keyword evidence="5 11" id="KW-0067">ATP-binding</keyword>
<dbReference type="SUPFAM" id="SSF52540">
    <property type="entry name" value="P-loop containing nucleoside triphosphate hydrolases"/>
    <property type="match status" value="1"/>
</dbReference>
<dbReference type="GO" id="GO:0005524">
    <property type="term" value="F:ATP binding"/>
    <property type="evidence" value="ECO:0007669"/>
    <property type="project" value="UniProtKB-KW"/>
</dbReference>
<dbReference type="FunFam" id="3.40.50.300:FF:000287">
    <property type="entry name" value="Multidrug ABC transporter ATP-binding protein"/>
    <property type="match status" value="1"/>
</dbReference>
<dbReference type="InterPro" id="IPR003593">
    <property type="entry name" value="AAA+_ATPase"/>
</dbReference>
<keyword evidence="12" id="KW-1185">Reference proteome</keyword>
<feature type="transmembrane region" description="Helical" evidence="8">
    <location>
        <begin position="246"/>
        <end position="272"/>
    </location>
</feature>
<evidence type="ECO:0000256" key="3">
    <source>
        <dbReference type="ARBA" id="ARBA00022692"/>
    </source>
</evidence>
<dbReference type="Pfam" id="PF00664">
    <property type="entry name" value="ABC_membrane"/>
    <property type="match status" value="1"/>
</dbReference>
<dbReference type="SUPFAM" id="SSF90123">
    <property type="entry name" value="ABC transporter transmembrane region"/>
    <property type="match status" value="1"/>
</dbReference>
<dbReference type="GO" id="GO:0015421">
    <property type="term" value="F:ABC-type oligopeptide transporter activity"/>
    <property type="evidence" value="ECO:0007669"/>
    <property type="project" value="TreeGrafter"/>
</dbReference>
<dbReference type="CDD" id="cd03254">
    <property type="entry name" value="ABCC_Glucan_exporter_like"/>
    <property type="match status" value="1"/>
</dbReference>
<feature type="transmembrane region" description="Helical" evidence="8">
    <location>
        <begin position="65"/>
        <end position="89"/>
    </location>
</feature>
<dbReference type="PANTHER" id="PTHR43394:SF1">
    <property type="entry name" value="ATP-BINDING CASSETTE SUB-FAMILY B MEMBER 10, MITOCHONDRIAL"/>
    <property type="match status" value="1"/>
</dbReference>
<keyword evidence="2" id="KW-0813">Transport</keyword>
<evidence type="ECO:0000256" key="6">
    <source>
        <dbReference type="ARBA" id="ARBA00022989"/>
    </source>
</evidence>
<keyword evidence="4" id="KW-0547">Nucleotide-binding</keyword>
<evidence type="ECO:0000313" key="12">
    <source>
        <dbReference type="Proteomes" id="UP000467305"/>
    </source>
</evidence>
<keyword evidence="7 8" id="KW-0472">Membrane</keyword>
<feature type="transmembrane region" description="Helical" evidence="8">
    <location>
        <begin position="170"/>
        <end position="190"/>
    </location>
</feature>
<feature type="transmembrane region" description="Helical" evidence="8">
    <location>
        <begin position="28"/>
        <end position="53"/>
    </location>
</feature>
<dbReference type="CDD" id="cd18544">
    <property type="entry name" value="ABC_6TM_TmrA_like"/>
    <property type="match status" value="1"/>
</dbReference>
<comment type="subcellular location">
    <subcellularLocation>
        <location evidence="1">Cell membrane</location>
        <topology evidence="1">Multi-pass membrane protein</topology>
    </subcellularLocation>
</comment>
<evidence type="ECO:0000256" key="8">
    <source>
        <dbReference type="SAM" id="Phobius"/>
    </source>
</evidence>
<dbReference type="Gene3D" id="3.40.50.300">
    <property type="entry name" value="P-loop containing nucleotide triphosphate hydrolases"/>
    <property type="match status" value="1"/>
</dbReference>
<accession>A0A7J5A9C5</accession>
<dbReference type="InterPro" id="IPR039421">
    <property type="entry name" value="Type_1_exporter"/>
</dbReference>
<dbReference type="GO" id="GO:0016887">
    <property type="term" value="F:ATP hydrolysis activity"/>
    <property type="evidence" value="ECO:0007669"/>
    <property type="project" value="InterPro"/>
</dbReference>
<dbReference type="Gene3D" id="1.20.1560.10">
    <property type="entry name" value="ABC transporter type 1, transmembrane domain"/>
    <property type="match status" value="1"/>
</dbReference>
<feature type="domain" description="ABC transmembrane type-1" evidence="10">
    <location>
        <begin position="29"/>
        <end position="312"/>
    </location>
</feature>
<name>A0A7J5A9C5_9FLAO</name>
<feature type="domain" description="ABC transporter" evidence="9">
    <location>
        <begin position="345"/>
        <end position="579"/>
    </location>
</feature>
<evidence type="ECO:0000256" key="2">
    <source>
        <dbReference type="ARBA" id="ARBA00022448"/>
    </source>
</evidence>
<organism evidence="11 12">
    <name type="scientific">Tenacibaculum aiptasiae</name>
    <dbReference type="NCBI Taxonomy" id="426481"/>
    <lineage>
        <taxon>Bacteria</taxon>
        <taxon>Pseudomonadati</taxon>
        <taxon>Bacteroidota</taxon>
        <taxon>Flavobacteriia</taxon>
        <taxon>Flavobacteriales</taxon>
        <taxon>Flavobacteriaceae</taxon>
        <taxon>Tenacibaculum</taxon>
    </lineage>
</organism>
<comment type="caution">
    <text evidence="11">The sequence shown here is derived from an EMBL/GenBank/DDBJ whole genome shotgun (WGS) entry which is preliminary data.</text>
</comment>
<evidence type="ECO:0000259" key="10">
    <source>
        <dbReference type="PROSITE" id="PS50929"/>
    </source>
</evidence>
<evidence type="ECO:0000259" key="9">
    <source>
        <dbReference type="PROSITE" id="PS50893"/>
    </source>
</evidence>
<protein>
    <submittedName>
        <fullName evidence="11">ABC transporter ATP-binding protein</fullName>
    </submittedName>
</protein>
<dbReference type="SMART" id="SM00382">
    <property type="entry name" value="AAA"/>
    <property type="match status" value="1"/>
</dbReference>
<feature type="transmembrane region" description="Helical" evidence="8">
    <location>
        <begin position="144"/>
        <end position="164"/>
    </location>
</feature>
<evidence type="ECO:0000256" key="1">
    <source>
        <dbReference type="ARBA" id="ARBA00004651"/>
    </source>
</evidence>
<dbReference type="AlphaFoldDB" id="A0A7J5A9C5"/>
<keyword evidence="6 8" id="KW-1133">Transmembrane helix</keyword>
<gene>
    <name evidence="11" type="ORF">F7018_14435</name>
</gene>